<dbReference type="PANTHER" id="PTHR42749">
    <property type="entry name" value="CELL SHAPE-DETERMINING PROTEIN MREB"/>
    <property type="match status" value="1"/>
</dbReference>
<dbReference type="RefSeq" id="WP_216346305.1">
    <property type="nucleotide sequence ID" value="NZ_JAHLEM010000605.1"/>
</dbReference>
<evidence type="ECO:0000256" key="3">
    <source>
        <dbReference type="ARBA" id="ARBA00022840"/>
    </source>
</evidence>
<sequence length="385" mass="40697">MAQNKSFNGRDMGIDLGTANTLVYVRGRGIVLNEPSVVAVNTADGSVLSVGSAAKETMGRTPTNIVAVRPLRDGVIADFEIAERMLRYFIKKVMGSRRLARPRVVVCVPSGITGVERRAVMEAATRAGARQVHLVEEPIAAAIGAGLPVSEPTGCMVVDIGGGTTEVAVVSLGGIVTARSVRTAGDSMDVAITSYVKKQYALAIGERTAEEIKVSIGSASPAGPLSVPRVSEAVRRPERNVEVFIPGQSEDPEDTQALRPPDRCTIRGRDQATGLPKVLELTADEVRHALTEPVDSIVAAVRSTLDETPPELAGDIMDRGIVLTGGGALLRGLDVRLGRELNIPVLVADDPLDCVAIGTGRCVEDFASLRTAMDARPRRPDTVRV</sequence>
<dbReference type="Proteomes" id="UP000720508">
    <property type="component" value="Unassembled WGS sequence"/>
</dbReference>
<comment type="subcellular location">
    <subcellularLocation>
        <location evidence="4">Cytoplasm</location>
    </subcellularLocation>
    <text evidence="4">Membrane-associated.</text>
</comment>
<keyword evidence="1 4" id="KW-0963">Cytoplasm</keyword>
<feature type="binding site" evidence="4">
    <location>
        <begin position="18"/>
        <end position="20"/>
    </location>
    <ligand>
        <name>ATP</name>
        <dbReference type="ChEBI" id="CHEBI:30616"/>
    </ligand>
</feature>
<dbReference type="Pfam" id="PF06723">
    <property type="entry name" value="MreB_Mbl"/>
    <property type="match status" value="2"/>
</dbReference>
<comment type="similarity">
    <text evidence="4">Belongs to the FtsA/MreB family.</text>
</comment>
<dbReference type="InterPro" id="IPR056546">
    <property type="entry name" value="MreB_MamK-like"/>
</dbReference>
<keyword evidence="2 4" id="KW-0547">Nucleotide-binding</keyword>
<dbReference type="HAMAP" id="MF_02207">
    <property type="entry name" value="MreB"/>
    <property type="match status" value="1"/>
</dbReference>
<name>A0ABS6CRQ0_9ACTN</name>
<evidence type="ECO:0000256" key="2">
    <source>
        <dbReference type="ARBA" id="ARBA00022741"/>
    </source>
</evidence>
<evidence type="ECO:0000256" key="1">
    <source>
        <dbReference type="ARBA" id="ARBA00022490"/>
    </source>
</evidence>
<dbReference type="EMBL" id="JAHLEM010000605">
    <property type="protein sequence ID" value="MBU3869555.1"/>
    <property type="molecule type" value="Genomic_DNA"/>
</dbReference>
<accession>A0ABS6CRQ0</accession>
<comment type="subunit">
    <text evidence="4">Forms polymers.</text>
</comment>
<dbReference type="InterPro" id="IPR004753">
    <property type="entry name" value="MreB"/>
</dbReference>
<evidence type="ECO:0000256" key="4">
    <source>
        <dbReference type="HAMAP-Rule" id="MF_02207"/>
    </source>
</evidence>
<feature type="binding site" evidence="4">
    <location>
        <begin position="210"/>
        <end position="213"/>
    </location>
    <ligand>
        <name>ATP</name>
        <dbReference type="ChEBI" id="CHEBI:30616"/>
    </ligand>
</feature>
<comment type="caution">
    <text evidence="5">The sequence shown here is derived from an EMBL/GenBank/DDBJ whole genome shotgun (WGS) entry which is preliminary data.</text>
</comment>
<dbReference type="PANTHER" id="PTHR42749:SF1">
    <property type="entry name" value="CELL SHAPE-DETERMINING PROTEIN MREB"/>
    <property type="match status" value="1"/>
</dbReference>
<dbReference type="CDD" id="cd10225">
    <property type="entry name" value="ASKHA_NBD_MreB-like"/>
    <property type="match status" value="1"/>
</dbReference>
<gene>
    <name evidence="4" type="primary">mreB</name>
    <name evidence="5" type="ORF">KN815_37500</name>
</gene>
<proteinExistence type="inferred from homology"/>
<keyword evidence="4" id="KW-0133">Cell shape</keyword>
<protein>
    <recommendedName>
        <fullName evidence="4">Cell shape-determining protein MreB</fullName>
    </recommendedName>
</protein>
<dbReference type="NCBIfam" id="NF010539">
    <property type="entry name" value="PRK13927.1"/>
    <property type="match status" value="1"/>
</dbReference>
<evidence type="ECO:0000313" key="5">
    <source>
        <dbReference type="EMBL" id="MBU3869555.1"/>
    </source>
</evidence>
<feature type="binding site" evidence="4">
    <location>
        <begin position="162"/>
        <end position="164"/>
    </location>
    <ligand>
        <name>ATP</name>
        <dbReference type="ChEBI" id="CHEBI:30616"/>
    </ligand>
</feature>
<comment type="function">
    <text evidence="4">Forms membrane-associated dynamic filaments that are essential for cell shape determination. Acts by regulating cell wall synthesis and cell elongation, and thus cell shape. A feedback loop between cell geometry and MreB localization may maintain elongated cell shape by targeting cell wall growth to regions of negative cell wall curvature.</text>
</comment>
<feature type="binding site" evidence="4">
    <location>
        <begin position="326"/>
        <end position="329"/>
    </location>
    <ligand>
        <name>ATP</name>
        <dbReference type="ChEBI" id="CHEBI:30616"/>
    </ligand>
</feature>
<organism evidence="5 6">
    <name type="scientific">Streptomyces niphimycinicus</name>
    <dbReference type="NCBI Taxonomy" id="2842201"/>
    <lineage>
        <taxon>Bacteria</taxon>
        <taxon>Bacillati</taxon>
        <taxon>Actinomycetota</taxon>
        <taxon>Actinomycetes</taxon>
        <taxon>Kitasatosporales</taxon>
        <taxon>Streptomycetaceae</taxon>
        <taxon>Streptomyces</taxon>
    </lineage>
</organism>
<reference evidence="5 6" key="1">
    <citation type="submission" date="2021-06" db="EMBL/GenBank/DDBJ databases">
        <authorList>
            <person name="Pan X."/>
        </authorList>
    </citation>
    <scope>NUCLEOTIDE SEQUENCE [LARGE SCALE GENOMIC DNA]</scope>
    <source>
        <strain evidence="5 6">4503</strain>
    </source>
</reference>
<keyword evidence="3 4" id="KW-0067">ATP-binding</keyword>
<keyword evidence="6" id="KW-1185">Reference proteome</keyword>
<evidence type="ECO:0000313" key="6">
    <source>
        <dbReference type="Proteomes" id="UP000720508"/>
    </source>
</evidence>